<name>A0A3D9UQX3_9MICO</name>
<accession>A0A3D9UQX3</accession>
<reference evidence="1 2" key="1">
    <citation type="submission" date="2018-08" db="EMBL/GenBank/DDBJ databases">
        <title>Sequencing the genomes of 1000 actinobacteria strains.</title>
        <authorList>
            <person name="Klenk H.-P."/>
        </authorList>
    </citation>
    <scope>NUCLEOTIDE SEQUENCE [LARGE SCALE GENOMIC DNA]</scope>
    <source>
        <strain evidence="1 2">DSM 22967</strain>
    </source>
</reference>
<dbReference type="AlphaFoldDB" id="A0A3D9UQX3"/>
<organism evidence="1 2">
    <name type="scientific">Calidifontibacter indicus</name>
    <dbReference type="NCBI Taxonomy" id="419650"/>
    <lineage>
        <taxon>Bacteria</taxon>
        <taxon>Bacillati</taxon>
        <taxon>Actinomycetota</taxon>
        <taxon>Actinomycetes</taxon>
        <taxon>Micrococcales</taxon>
        <taxon>Dermacoccaceae</taxon>
        <taxon>Calidifontibacter</taxon>
    </lineage>
</organism>
<evidence type="ECO:0000313" key="1">
    <source>
        <dbReference type="EMBL" id="REF30903.1"/>
    </source>
</evidence>
<gene>
    <name evidence="1" type="ORF">DFJ65_1936</name>
</gene>
<dbReference type="Gene3D" id="3.30.460.40">
    <property type="match status" value="1"/>
</dbReference>
<dbReference type="OrthoDB" id="4539099at2"/>
<comment type="caution">
    <text evidence="1">The sequence shown here is derived from an EMBL/GenBank/DDBJ whole genome shotgun (WGS) entry which is preliminary data.</text>
</comment>
<sequence>MGIGGWELHDEEFEWFYGGWAGRTPSDAASFFEGYPGLWWIAGGYAIEALTGPLRQHDDCDPAVLGGEFELLRAHARGRMQLWSCSSGMMRPVFESLPAGDERLQLSASGQVWARRSAGDPWEFDILISPGTPETWVYKRDPALTMPMADALVEVDGIRYLRAEIQLLHKALRVRPKDQADFDACLPLLEEQRRRWLADALAQTLGAEHRWVSLLNQ</sequence>
<dbReference type="EMBL" id="QTUA01000001">
    <property type="protein sequence ID" value="REF30903.1"/>
    <property type="molecule type" value="Genomic_DNA"/>
</dbReference>
<proteinExistence type="predicted"/>
<dbReference type="Proteomes" id="UP000256253">
    <property type="component" value="Unassembled WGS sequence"/>
</dbReference>
<keyword evidence="2" id="KW-1185">Reference proteome</keyword>
<evidence type="ECO:0000313" key="2">
    <source>
        <dbReference type="Proteomes" id="UP000256253"/>
    </source>
</evidence>
<dbReference type="RefSeq" id="WP_115922830.1">
    <property type="nucleotide sequence ID" value="NZ_QTUA01000001.1"/>
</dbReference>
<protein>
    <submittedName>
        <fullName evidence="1">Uncharacterized protein</fullName>
    </submittedName>
</protein>